<dbReference type="OrthoDB" id="3918393at2759"/>
<dbReference type="OMA" id="HQTNIDK"/>
<organism evidence="3 4">
    <name type="scientific">Endocarpon pusillum (strain Z07020 / HMAS-L-300199)</name>
    <name type="common">Lichen-forming fungus</name>
    <dbReference type="NCBI Taxonomy" id="1263415"/>
    <lineage>
        <taxon>Eukaryota</taxon>
        <taxon>Fungi</taxon>
        <taxon>Dikarya</taxon>
        <taxon>Ascomycota</taxon>
        <taxon>Pezizomycotina</taxon>
        <taxon>Eurotiomycetes</taxon>
        <taxon>Chaetothyriomycetidae</taxon>
        <taxon>Verrucariales</taxon>
        <taxon>Verrucariaceae</taxon>
        <taxon>Endocarpon</taxon>
    </lineage>
</organism>
<dbReference type="EMBL" id="KE721111">
    <property type="protein sequence ID" value="ERF72314.1"/>
    <property type="molecule type" value="Genomic_DNA"/>
</dbReference>
<name>U1HSV8_ENDPU</name>
<feature type="coiled-coil region" evidence="1">
    <location>
        <begin position="225"/>
        <end position="287"/>
    </location>
</feature>
<feature type="coiled-coil region" evidence="1">
    <location>
        <begin position="165"/>
        <end position="199"/>
    </location>
</feature>
<reference evidence="4" key="1">
    <citation type="journal article" date="2014" name="BMC Genomics">
        <title>Genome characteristics reveal the impact of lichenization on lichen-forming fungus Endocarpon pusillum Hedwig (Verrucariales, Ascomycota).</title>
        <authorList>
            <person name="Wang Y.-Y."/>
            <person name="Liu B."/>
            <person name="Zhang X.-Y."/>
            <person name="Zhou Q.-M."/>
            <person name="Zhang T."/>
            <person name="Li H."/>
            <person name="Yu Y.-F."/>
            <person name="Zhang X.-L."/>
            <person name="Hao X.-Y."/>
            <person name="Wang M."/>
            <person name="Wang L."/>
            <person name="Wei J.-C."/>
        </authorList>
    </citation>
    <scope>NUCLEOTIDE SEQUENCE [LARGE SCALE GENOMIC DNA]</scope>
    <source>
        <strain evidence="4">Z07020 / HMAS-L-300199</strain>
    </source>
</reference>
<evidence type="ECO:0000313" key="3">
    <source>
        <dbReference type="EMBL" id="ERF72314.1"/>
    </source>
</evidence>
<dbReference type="RefSeq" id="XP_007802159.1">
    <property type="nucleotide sequence ID" value="XM_007803968.1"/>
</dbReference>
<dbReference type="HOGENOM" id="CLU_050241_0_0_1"/>
<evidence type="ECO:0000256" key="1">
    <source>
        <dbReference type="SAM" id="Coils"/>
    </source>
</evidence>
<dbReference type="Proteomes" id="UP000019373">
    <property type="component" value="Unassembled WGS sequence"/>
</dbReference>
<sequence>MQITTRVKRLFVGHKEPELTCISSTEAPRLALTDVETRMNMGALFKDHPSSELLPNGVPRMHSSPVLSTGLISPPAASPSPEPATWSSAVGHASTGKSGRVIERLQGEIDRLNRDLQLLKARLDDSEKARETLTTHNSYLQDRNSNYEQSQEANLRQTQRKDRMIDELRENLLREKLRVAAAEQTAKEATANEEQWRLEASQSRSLAFQKETEYATIATCRNLENERHQGSLQRLQDSFQALLRERTEAQGSYARLQVIAEQQNQTIAQLEELNSKTNTNFKAYRSEVDEAIANLRRHVSANDSNVVAKLEEMTRVTDQMKWVMAVDCNVRCPSFTAPKNAPI</sequence>
<dbReference type="GeneID" id="19237255"/>
<evidence type="ECO:0008006" key="5">
    <source>
        <dbReference type="Google" id="ProtNLM"/>
    </source>
</evidence>
<keyword evidence="1" id="KW-0175">Coiled coil</keyword>
<evidence type="ECO:0000256" key="2">
    <source>
        <dbReference type="SAM" id="MobiDB-lite"/>
    </source>
</evidence>
<proteinExistence type="predicted"/>
<feature type="region of interest" description="Disordered" evidence="2">
    <location>
        <begin position="71"/>
        <end position="98"/>
    </location>
</feature>
<evidence type="ECO:0000313" key="4">
    <source>
        <dbReference type="Proteomes" id="UP000019373"/>
    </source>
</evidence>
<feature type="coiled-coil region" evidence="1">
    <location>
        <begin position="102"/>
        <end position="136"/>
    </location>
</feature>
<keyword evidence="4" id="KW-1185">Reference proteome</keyword>
<protein>
    <recommendedName>
        <fullName evidence="5">SWI5-dependent HO expression protein 3</fullName>
    </recommendedName>
</protein>
<gene>
    <name evidence="3" type="ORF">EPUS_02201</name>
</gene>
<dbReference type="AlphaFoldDB" id="U1HSV8"/>
<dbReference type="eggNOG" id="ENOG502S77X">
    <property type="taxonomic scope" value="Eukaryota"/>
</dbReference>
<accession>U1HSV8</accession>